<evidence type="ECO:0000313" key="2">
    <source>
        <dbReference type="Proteomes" id="UP001516400"/>
    </source>
</evidence>
<reference evidence="1 2" key="1">
    <citation type="journal article" date="2021" name="BMC Biol.">
        <title>Horizontally acquired antibacterial genes associated with adaptive radiation of ladybird beetles.</title>
        <authorList>
            <person name="Li H.S."/>
            <person name="Tang X.F."/>
            <person name="Huang Y.H."/>
            <person name="Xu Z.Y."/>
            <person name="Chen M.L."/>
            <person name="Du X.Y."/>
            <person name="Qiu B.Y."/>
            <person name="Chen P.T."/>
            <person name="Zhang W."/>
            <person name="Slipinski A."/>
            <person name="Escalona H.E."/>
            <person name="Waterhouse R.M."/>
            <person name="Zwick A."/>
            <person name="Pang H."/>
        </authorList>
    </citation>
    <scope>NUCLEOTIDE SEQUENCE [LARGE SCALE GENOMIC DNA]</scope>
    <source>
        <strain evidence="1">SYSU2018</strain>
    </source>
</reference>
<dbReference type="Proteomes" id="UP001516400">
    <property type="component" value="Unassembled WGS sequence"/>
</dbReference>
<evidence type="ECO:0000313" key="1">
    <source>
        <dbReference type="EMBL" id="KAL3266286.1"/>
    </source>
</evidence>
<dbReference type="EMBL" id="JABFTP020000001">
    <property type="protein sequence ID" value="KAL3266286.1"/>
    <property type="molecule type" value="Genomic_DNA"/>
</dbReference>
<comment type="caution">
    <text evidence="1">The sequence shown here is derived from an EMBL/GenBank/DDBJ whole genome shotgun (WGS) entry which is preliminary data.</text>
</comment>
<keyword evidence="2" id="KW-1185">Reference proteome</keyword>
<proteinExistence type="predicted"/>
<dbReference type="AlphaFoldDB" id="A0ABD2MIS6"/>
<protein>
    <submittedName>
        <fullName evidence="1">Uncharacterized protein</fullName>
    </submittedName>
</protein>
<gene>
    <name evidence="1" type="ORF">HHI36_010466</name>
</gene>
<name>A0ABD2MIS6_9CUCU</name>
<accession>A0ABD2MIS6</accession>
<sequence>MSWSKSIGIQVNVDSRTVYTVTDHKEEEAKVEKSIAEICEKLKTELSTLHLNIERQSAVFPEDAFDASSSGTKKY</sequence>
<organism evidence="1 2">
    <name type="scientific">Cryptolaemus montrouzieri</name>
    <dbReference type="NCBI Taxonomy" id="559131"/>
    <lineage>
        <taxon>Eukaryota</taxon>
        <taxon>Metazoa</taxon>
        <taxon>Ecdysozoa</taxon>
        <taxon>Arthropoda</taxon>
        <taxon>Hexapoda</taxon>
        <taxon>Insecta</taxon>
        <taxon>Pterygota</taxon>
        <taxon>Neoptera</taxon>
        <taxon>Endopterygota</taxon>
        <taxon>Coleoptera</taxon>
        <taxon>Polyphaga</taxon>
        <taxon>Cucujiformia</taxon>
        <taxon>Coccinelloidea</taxon>
        <taxon>Coccinellidae</taxon>
        <taxon>Scymninae</taxon>
        <taxon>Scymnini</taxon>
        <taxon>Cryptolaemus</taxon>
    </lineage>
</organism>